<keyword evidence="5" id="KW-1185">Reference proteome</keyword>
<organism evidence="4 5">
    <name type="scientific">Massilia agilis</name>
    <dbReference type="NCBI Taxonomy" id="1811226"/>
    <lineage>
        <taxon>Bacteria</taxon>
        <taxon>Pseudomonadati</taxon>
        <taxon>Pseudomonadota</taxon>
        <taxon>Betaproteobacteria</taxon>
        <taxon>Burkholderiales</taxon>
        <taxon>Oxalobacteraceae</taxon>
        <taxon>Telluria group</taxon>
        <taxon>Massilia</taxon>
    </lineage>
</organism>
<dbReference type="PROSITE" id="PS51186">
    <property type="entry name" value="GNAT"/>
    <property type="match status" value="1"/>
</dbReference>
<dbReference type="Pfam" id="PF13673">
    <property type="entry name" value="Acetyltransf_10"/>
    <property type="match status" value="1"/>
</dbReference>
<name>A0ABT2DEW0_9BURK</name>
<dbReference type="InterPro" id="IPR000182">
    <property type="entry name" value="GNAT_dom"/>
</dbReference>
<dbReference type="EMBL" id="JANUHB010000004">
    <property type="protein sequence ID" value="MCS0809865.1"/>
    <property type="molecule type" value="Genomic_DNA"/>
</dbReference>
<sequence length="138" mass="15825">MEKRYSTQNVDWKAIAALFAEVGWGERQPEQIRAAFEKSSHVIFLYEGAELVAFGRTMDDGCYYAMLVDVLVKPFCQGRGLGREIVDHLREQLAGYKFVTLTAAVGKDDFYLKLGWSRQKSAMIWPMSEQQREAHVLK</sequence>
<dbReference type="RefSeq" id="WP_258823683.1">
    <property type="nucleotide sequence ID" value="NZ_JANUHB010000004.1"/>
</dbReference>
<feature type="domain" description="N-acetyltransferase" evidence="3">
    <location>
        <begin position="1"/>
        <end position="138"/>
    </location>
</feature>
<evidence type="ECO:0000259" key="3">
    <source>
        <dbReference type="PROSITE" id="PS51186"/>
    </source>
</evidence>
<dbReference type="InterPro" id="IPR045039">
    <property type="entry name" value="NSI-like"/>
</dbReference>
<evidence type="ECO:0000313" key="4">
    <source>
        <dbReference type="EMBL" id="MCS0809865.1"/>
    </source>
</evidence>
<keyword evidence="2" id="KW-0012">Acyltransferase</keyword>
<keyword evidence="1" id="KW-0808">Transferase</keyword>
<dbReference type="CDD" id="cd04301">
    <property type="entry name" value="NAT_SF"/>
    <property type="match status" value="1"/>
</dbReference>
<evidence type="ECO:0000313" key="5">
    <source>
        <dbReference type="Proteomes" id="UP001206126"/>
    </source>
</evidence>
<reference evidence="4 5" key="1">
    <citation type="submission" date="2022-08" db="EMBL/GenBank/DDBJ databases">
        <title>Reclassification of Massilia species as members of the genera Telluria, Duganella, Pseudoduganella, Mokoshia gen. nov. and Zemynaea gen. nov. using orthogonal and non-orthogonal genome-based approaches.</title>
        <authorList>
            <person name="Bowman J.P."/>
        </authorList>
    </citation>
    <scope>NUCLEOTIDE SEQUENCE [LARGE SCALE GENOMIC DNA]</scope>
    <source>
        <strain evidence="4 5">JCM 31605</strain>
    </source>
</reference>
<dbReference type="PANTHER" id="PTHR43626:SF4">
    <property type="entry name" value="GCN5-RELATED N-ACETYLTRANSFERASE 2, CHLOROPLASTIC"/>
    <property type="match status" value="1"/>
</dbReference>
<dbReference type="Gene3D" id="3.40.630.30">
    <property type="match status" value="1"/>
</dbReference>
<proteinExistence type="predicted"/>
<dbReference type="PANTHER" id="PTHR43626">
    <property type="entry name" value="ACYL-COA N-ACYLTRANSFERASE"/>
    <property type="match status" value="1"/>
</dbReference>
<evidence type="ECO:0000256" key="1">
    <source>
        <dbReference type="ARBA" id="ARBA00022679"/>
    </source>
</evidence>
<gene>
    <name evidence="4" type="ORF">NX774_18225</name>
</gene>
<dbReference type="InterPro" id="IPR016181">
    <property type="entry name" value="Acyl_CoA_acyltransferase"/>
</dbReference>
<dbReference type="SUPFAM" id="SSF55729">
    <property type="entry name" value="Acyl-CoA N-acyltransferases (Nat)"/>
    <property type="match status" value="1"/>
</dbReference>
<evidence type="ECO:0000256" key="2">
    <source>
        <dbReference type="ARBA" id="ARBA00023315"/>
    </source>
</evidence>
<accession>A0ABT2DEW0</accession>
<dbReference type="Proteomes" id="UP001206126">
    <property type="component" value="Unassembled WGS sequence"/>
</dbReference>
<comment type="caution">
    <text evidence="4">The sequence shown here is derived from an EMBL/GenBank/DDBJ whole genome shotgun (WGS) entry which is preliminary data.</text>
</comment>
<protein>
    <submittedName>
        <fullName evidence="4">GNAT family N-acetyltransferase</fullName>
    </submittedName>
</protein>